<evidence type="ECO:0000313" key="3">
    <source>
        <dbReference type="EMBL" id="CAB4750301.1"/>
    </source>
</evidence>
<proteinExistence type="predicted"/>
<name>A0A6J6TRY2_9ZZZZ</name>
<evidence type="ECO:0000256" key="1">
    <source>
        <dbReference type="ARBA" id="ARBA00022618"/>
    </source>
</evidence>
<accession>A0A6J6TRY2</accession>
<dbReference type="Gene3D" id="2.30.31.20">
    <property type="entry name" value="Sporulation-specific cell division protein SsgB"/>
    <property type="match status" value="1"/>
</dbReference>
<sequence length="152" mass="16092">MPNYPDPTQGHLTGPVTVLVSEVRMVSLDVPGERGGEVPVSLTYDPQDPYAVALVFHTAEGDVTWMVARELLVVGAGSPTGDGDVMIWPALTPDLEDAVVIRLQAPGGRLVLRLGMAELDDFLARTLALVPLGTESDHLDLDALVADLLQGA</sequence>
<dbReference type="InterPro" id="IPR038658">
    <property type="entry name" value="SsgB_sf"/>
</dbReference>
<protein>
    <submittedName>
        <fullName evidence="3">Unannotated protein</fullName>
    </submittedName>
</protein>
<reference evidence="3" key="1">
    <citation type="submission" date="2020-05" db="EMBL/GenBank/DDBJ databases">
        <authorList>
            <person name="Chiriac C."/>
            <person name="Salcher M."/>
            <person name="Ghai R."/>
            <person name="Kavagutti S V."/>
        </authorList>
    </citation>
    <scope>NUCLEOTIDE SEQUENCE</scope>
</reference>
<dbReference type="InterPro" id="IPR006776">
    <property type="entry name" value="SsgB"/>
</dbReference>
<gene>
    <name evidence="3" type="ORF">UFOPK2761_01932</name>
</gene>
<dbReference type="Pfam" id="PF04686">
    <property type="entry name" value="SsgA"/>
    <property type="match status" value="1"/>
</dbReference>
<organism evidence="3">
    <name type="scientific">freshwater metagenome</name>
    <dbReference type="NCBI Taxonomy" id="449393"/>
    <lineage>
        <taxon>unclassified sequences</taxon>
        <taxon>metagenomes</taxon>
        <taxon>ecological metagenomes</taxon>
    </lineage>
</organism>
<keyword evidence="2" id="KW-0131">Cell cycle</keyword>
<evidence type="ECO:0000256" key="2">
    <source>
        <dbReference type="ARBA" id="ARBA00023306"/>
    </source>
</evidence>
<keyword evidence="1" id="KW-0132">Cell division</keyword>
<dbReference type="AlphaFoldDB" id="A0A6J6TRY2"/>
<dbReference type="EMBL" id="CAEZYQ010000014">
    <property type="protein sequence ID" value="CAB4750301.1"/>
    <property type="molecule type" value="Genomic_DNA"/>
</dbReference>
<dbReference type="GO" id="GO:0051301">
    <property type="term" value="P:cell division"/>
    <property type="evidence" value="ECO:0007669"/>
    <property type="project" value="UniProtKB-KW"/>
</dbReference>